<dbReference type="Proteomes" id="UP000198287">
    <property type="component" value="Unassembled WGS sequence"/>
</dbReference>
<proteinExistence type="inferred from homology"/>
<dbReference type="SMART" id="SM00175">
    <property type="entry name" value="RAB"/>
    <property type="match status" value="1"/>
</dbReference>
<dbReference type="GO" id="GO:0005525">
    <property type="term" value="F:GTP binding"/>
    <property type="evidence" value="ECO:0007669"/>
    <property type="project" value="InterPro"/>
</dbReference>
<dbReference type="PROSITE" id="PS51421">
    <property type="entry name" value="RAS"/>
    <property type="match status" value="1"/>
</dbReference>
<dbReference type="GO" id="GO:0003925">
    <property type="term" value="F:G protein activity"/>
    <property type="evidence" value="ECO:0007669"/>
    <property type="project" value="UniProtKB-EC"/>
</dbReference>
<comment type="caution">
    <text evidence="6">The sequence shown here is derived from an EMBL/GenBank/DDBJ whole genome shotgun (WGS) entry which is preliminary data.</text>
</comment>
<feature type="compositionally biased region" description="Polar residues" evidence="5">
    <location>
        <begin position="303"/>
        <end position="312"/>
    </location>
</feature>
<evidence type="ECO:0000256" key="2">
    <source>
        <dbReference type="ARBA" id="ARBA00011984"/>
    </source>
</evidence>
<keyword evidence="7" id="KW-1185">Reference proteome</keyword>
<dbReference type="InterPro" id="IPR027417">
    <property type="entry name" value="P-loop_NTPase"/>
</dbReference>
<dbReference type="PANTHER" id="PTHR45704">
    <property type="entry name" value="RAS-LIKE FAMILY MEMBER 11"/>
    <property type="match status" value="1"/>
</dbReference>
<evidence type="ECO:0000313" key="7">
    <source>
        <dbReference type="Proteomes" id="UP000198287"/>
    </source>
</evidence>
<evidence type="ECO:0000256" key="1">
    <source>
        <dbReference type="ARBA" id="ARBA00008344"/>
    </source>
</evidence>
<comment type="catalytic activity">
    <reaction evidence="4">
        <text>GTP + H2O = GDP + phosphate + H(+)</text>
        <dbReference type="Rhea" id="RHEA:19669"/>
        <dbReference type="ChEBI" id="CHEBI:15377"/>
        <dbReference type="ChEBI" id="CHEBI:15378"/>
        <dbReference type="ChEBI" id="CHEBI:37565"/>
        <dbReference type="ChEBI" id="CHEBI:43474"/>
        <dbReference type="ChEBI" id="CHEBI:58189"/>
        <dbReference type="EC" id="3.6.5.2"/>
    </reaction>
</comment>
<evidence type="ECO:0000256" key="5">
    <source>
        <dbReference type="SAM" id="MobiDB-lite"/>
    </source>
</evidence>
<keyword evidence="3" id="KW-0378">Hydrolase</keyword>
<dbReference type="InterPro" id="IPR051065">
    <property type="entry name" value="Ras-related_GTPase"/>
</dbReference>
<name>A0A226D5J6_FOLCA</name>
<gene>
    <name evidence="6" type="ORF">Fcan01_24823</name>
</gene>
<comment type="similarity">
    <text evidence="1">Belongs to the small GTPase superfamily. Ras family.</text>
</comment>
<dbReference type="Gene3D" id="3.40.50.300">
    <property type="entry name" value="P-loop containing nucleotide triphosphate hydrolases"/>
    <property type="match status" value="1"/>
</dbReference>
<accession>A0A226D5J6</accession>
<dbReference type="EC" id="3.6.5.2" evidence="2"/>
<organism evidence="6 7">
    <name type="scientific">Folsomia candida</name>
    <name type="common">Springtail</name>
    <dbReference type="NCBI Taxonomy" id="158441"/>
    <lineage>
        <taxon>Eukaryota</taxon>
        <taxon>Metazoa</taxon>
        <taxon>Ecdysozoa</taxon>
        <taxon>Arthropoda</taxon>
        <taxon>Hexapoda</taxon>
        <taxon>Collembola</taxon>
        <taxon>Entomobryomorpha</taxon>
        <taxon>Isotomoidea</taxon>
        <taxon>Isotomidae</taxon>
        <taxon>Proisotominae</taxon>
        <taxon>Folsomia</taxon>
    </lineage>
</organism>
<dbReference type="AlphaFoldDB" id="A0A226D5J6"/>
<protein>
    <recommendedName>
        <fullName evidence="2">small monomeric GTPase</fullName>
        <ecNumber evidence="2">3.6.5.2</ecNumber>
    </recommendedName>
</protein>
<evidence type="ECO:0000313" key="6">
    <source>
        <dbReference type="EMBL" id="OXA40453.1"/>
    </source>
</evidence>
<dbReference type="SMART" id="SM00173">
    <property type="entry name" value="RAS"/>
    <property type="match status" value="1"/>
</dbReference>
<sequence length="371" mass="40620">MKPSIKKRSTIRLIHSRPRSNLTLNNYFDNPILSEFRVVTQKCTLTSIDSVLEDMFIVCLSMDEGFCDDGDKAFTVRFLTRKFIGEYKSNTDLLYRQTLAISHGSSLDIEIVDISTSFVDGAECIERKTFPVEELYRADGFIIVYSITDRSSFETAMQALRDIQKIRNIYKPPTTENGNSSRTTPPPPTNTKLGPPVHVTLIGNKCDLVHQRTVDRLEGVGAAEKFGCQFYELSVAENSPEVYSSFHSIITSLIATNVPPPKRKFSVSKMLASLRLGKNSPSNASPVPIAPASIADTNVVTNDAASFPNSPAGSREGSPGVSGSSKGAKHERQGSGDSTSSFTSSICQLKSKLVVFNSMKKRQSSPPICSL</sequence>
<evidence type="ECO:0000256" key="4">
    <source>
        <dbReference type="ARBA" id="ARBA00048098"/>
    </source>
</evidence>
<dbReference type="OrthoDB" id="18798at2759"/>
<feature type="region of interest" description="Disordered" evidence="5">
    <location>
        <begin position="170"/>
        <end position="193"/>
    </location>
</feature>
<dbReference type="PROSITE" id="PS51419">
    <property type="entry name" value="RAB"/>
    <property type="match status" value="1"/>
</dbReference>
<feature type="region of interest" description="Disordered" evidence="5">
    <location>
        <begin position="303"/>
        <end position="343"/>
    </location>
</feature>
<evidence type="ECO:0000256" key="3">
    <source>
        <dbReference type="ARBA" id="ARBA00022801"/>
    </source>
</evidence>
<dbReference type="SUPFAM" id="SSF52540">
    <property type="entry name" value="P-loop containing nucleoside triphosphate hydrolases"/>
    <property type="match status" value="1"/>
</dbReference>
<dbReference type="STRING" id="158441.A0A226D5J6"/>
<dbReference type="Pfam" id="PF00071">
    <property type="entry name" value="Ras"/>
    <property type="match status" value="2"/>
</dbReference>
<reference evidence="6 7" key="1">
    <citation type="submission" date="2015-12" db="EMBL/GenBank/DDBJ databases">
        <title>The genome of Folsomia candida.</title>
        <authorList>
            <person name="Faddeeva A."/>
            <person name="Derks M.F."/>
            <person name="Anvar Y."/>
            <person name="Smit S."/>
            <person name="Van Straalen N."/>
            <person name="Roelofs D."/>
        </authorList>
    </citation>
    <scope>NUCLEOTIDE SEQUENCE [LARGE SCALE GENOMIC DNA]</scope>
    <source>
        <strain evidence="6 7">VU population</strain>
        <tissue evidence="6">Whole body</tissue>
    </source>
</reference>
<dbReference type="InterPro" id="IPR001806">
    <property type="entry name" value="Small_GTPase"/>
</dbReference>
<dbReference type="EMBL" id="LNIX01000033">
    <property type="protein sequence ID" value="OXA40453.1"/>
    <property type="molecule type" value="Genomic_DNA"/>
</dbReference>